<gene>
    <name evidence="8" type="ORF">D0911_06750</name>
</gene>
<feature type="domain" description="Glucose-methanol-choline oxidoreductase N-terminal" evidence="6">
    <location>
        <begin position="84"/>
        <end position="107"/>
    </location>
</feature>
<evidence type="ECO:0000256" key="5">
    <source>
        <dbReference type="RuleBase" id="RU003968"/>
    </source>
</evidence>
<comment type="caution">
    <text evidence="8">The sequence shown here is derived from an EMBL/GenBank/DDBJ whole genome shotgun (WGS) entry which is preliminary data.</text>
</comment>
<dbReference type="SUPFAM" id="SSF54373">
    <property type="entry name" value="FAD-linked reductases, C-terminal domain"/>
    <property type="match status" value="1"/>
</dbReference>
<keyword evidence="3 5" id="KW-0285">Flavoprotein</keyword>
<dbReference type="PROSITE" id="PS00624">
    <property type="entry name" value="GMC_OXRED_2"/>
    <property type="match status" value="1"/>
</dbReference>
<keyword evidence="9" id="KW-1185">Reference proteome</keyword>
<evidence type="ECO:0000313" key="8">
    <source>
        <dbReference type="EMBL" id="RNL65553.1"/>
    </source>
</evidence>
<dbReference type="EMBL" id="RHGB01000006">
    <property type="protein sequence ID" value="RNL65553.1"/>
    <property type="molecule type" value="Genomic_DNA"/>
</dbReference>
<dbReference type="InterPro" id="IPR036188">
    <property type="entry name" value="FAD/NAD-bd_sf"/>
</dbReference>
<dbReference type="PANTHER" id="PTHR11552">
    <property type="entry name" value="GLUCOSE-METHANOL-CHOLINE GMC OXIDOREDUCTASE"/>
    <property type="match status" value="1"/>
</dbReference>
<dbReference type="InterPro" id="IPR007867">
    <property type="entry name" value="GMC_OxRtase_C"/>
</dbReference>
<evidence type="ECO:0000259" key="6">
    <source>
        <dbReference type="PROSITE" id="PS00623"/>
    </source>
</evidence>
<organism evidence="8 9">
    <name type="scientific">Zhongshania marina</name>
    <dbReference type="NCBI Taxonomy" id="2304603"/>
    <lineage>
        <taxon>Bacteria</taxon>
        <taxon>Pseudomonadati</taxon>
        <taxon>Pseudomonadota</taxon>
        <taxon>Gammaproteobacteria</taxon>
        <taxon>Cellvibrionales</taxon>
        <taxon>Spongiibacteraceae</taxon>
        <taxon>Zhongshania</taxon>
    </lineage>
</organism>
<keyword evidence="4 5" id="KW-0274">FAD</keyword>
<dbReference type="Proteomes" id="UP000274695">
    <property type="component" value="Unassembled WGS sequence"/>
</dbReference>
<evidence type="ECO:0000256" key="4">
    <source>
        <dbReference type="ARBA" id="ARBA00022827"/>
    </source>
</evidence>
<sequence length="533" mass="58397">MTDVYDYIVVGGGSAGCVVASRLSEDPNVRVCLIEAGGNNRTRFMKEPLTSVLLNVPRKGKANWGFDTVAQPGLNGRVNYQPRGKGLGGSSAINGTLYVRGNANDYDEWAAMGNEGWSYKDVLPYFKKSEDNVNGANEYHGVGGPLRVSDRGYEHHSHQLFIDAAAELGLGKTDDFNGKTQEGAGWYQLTQRDNMRCSSSYAFIEPNRKRKNLNILIKSQATRIVFDGNTAVAVEIIRKGKTEVVRAKKEIILSAGAYQSPQLLMLSGVGAADELHQHAIPLVQDLPRVGKNLKEHVDFGLVYKTDDTSFWGESNRKLIPAIKTALEYLFHRKGKIASVLYEAGGFFKTEPHLNLPDVQMHYMPAAGVDHGREMLGGHGLCLHVCVLRPKSTGVIGLNDSDPLSAPCIDLKLLEAEEDVQTLLRGIKLAQKILDQSHFKAFQLRDYFFKPEMSDDEMIDVIRSHANTVYHPVGTCKMGSDKDAVVDSQLRVHGINNLRVADASIMPTIVGGNTNAAAIMIGEKCADLILNSAV</sequence>
<dbReference type="PANTHER" id="PTHR11552:SF147">
    <property type="entry name" value="CHOLINE DEHYDROGENASE, MITOCHONDRIAL"/>
    <property type="match status" value="1"/>
</dbReference>
<evidence type="ECO:0000256" key="1">
    <source>
        <dbReference type="ARBA" id="ARBA00001974"/>
    </source>
</evidence>
<proteinExistence type="inferred from homology"/>
<evidence type="ECO:0000256" key="3">
    <source>
        <dbReference type="ARBA" id="ARBA00022630"/>
    </source>
</evidence>
<dbReference type="InterPro" id="IPR012132">
    <property type="entry name" value="GMC_OxRdtase"/>
</dbReference>
<name>A0ABX9W3P3_9GAMM</name>
<dbReference type="Pfam" id="PF00732">
    <property type="entry name" value="GMC_oxred_N"/>
    <property type="match status" value="1"/>
</dbReference>
<dbReference type="PIRSF" id="PIRSF000137">
    <property type="entry name" value="Alcohol_oxidase"/>
    <property type="match status" value="1"/>
</dbReference>
<dbReference type="PROSITE" id="PS00623">
    <property type="entry name" value="GMC_OXRED_1"/>
    <property type="match status" value="1"/>
</dbReference>
<protein>
    <submittedName>
        <fullName evidence="8">Glucose-methanol-choline oxidoreductase</fullName>
    </submittedName>
</protein>
<dbReference type="Pfam" id="PF05199">
    <property type="entry name" value="GMC_oxred_C"/>
    <property type="match status" value="1"/>
</dbReference>
<dbReference type="SUPFAM" id="SSF51905">
    <property type="entry name" value="FAD/NAD(P)-binding domain"/>
    <property type="match status" value="1"/>
</dbReference>
<comment type="similarity">
    <text evidence="2 5">Belongs to the GMC oxidoreductase family.</text>
</comment>
<dbReference type="InterPro" id="IPR000172">
    <property type="entry name" value="GMC_OxRdtase_N"/>
</dbReference>
<feature type="domain" description="Glucose-methanol-choline oxidoreductase N-terminal" evidence="7">
    <location>
        <begin position="256"/>
        <end position="270"/>
    </location>
</feature>
<dbReference type="RefSeq" id="WP_123182005.1">
    <property type="nucleotide sequence ID" value="NZ_RHGB01000006.1"/>
</dbReference>
<evidence type="ECO:0000313" key="9">
    <source>
        <dbReference type="Proteomes" id="UP000274695"/>
    </source>
</evidence>
<accession>A0ABX9W3P3</accession>
<evidence type="ECO:0000259" key="7">
    <source>
        <dbReference type="PROSITE" id="PS00624"/>
    </source>
</evidence>
<dbReference type="Gene3D" id="3.30.560.10">
    <property type="entry name" value="Glucose Oxidase, domain 3"/>
    <property type="match status" value="1"/>
</dbReference>
<reference evidence="8 9" key="1">
    <citation type="submission" date="2018-10" db="EMBL/GenBank/DDBJ databases">
        <title>Draft genome sequence of Zhongshania sp. DSW25-10.</title>
        <authorList>
            <person name="Oh J."/>
        </authorList>
    </citation>
    <scope>NUCLEOTIDE SEQUENCE [LARGE SCALE GENOMIC DNA]</scope>
    <source>
        <strain evidence="8 9">DSW25-10</strain>
    </source>
</reference>
<comment type="cofactor">
    <cofactor evidence="1">
        <name>FAD</name>
        <dbReference type="ChEBI" id="CHEBI:57692"/>
    </cofactor>
</comment>
<dbReference type="Gene3D" id="3.50.50.60">
    <property type="entry name" value="FAD/NAD(P)-binding domain"/>
    <property type="match status" value="1"/>
</dbReference>
<evidence type="ECO:0000256" key="2">
    <source>
        <dbReference type="ARBA" id="ARBA00010790"/>
    </source>
</evidence>